<keyword evidence="4" id="KW-1185">Reference proteome</keyword>
<dbReference type="PROSITE" id="PS51257">
    <property type="entry name" value="PROKAR_LIPOPROTEIN"/>
    <property type="match status" value="1"/>
</dbReference>
<evidence type="ECO:0000313" key="3">
    <source>
        <dbReference type="EMBL" id="MCS7482273.1"/>
    </source>
</evidence>
<protein>
    <submittedName>
        <fullName evidence="3">Uncharacterized protein</fullName>
    </submittedName>
</protein>
<organism evidence="3 4">
    <name type="scientific">Umezawaea endophytica</name>
    <dbReference type="NCBI Taxonomy" id="1654476"/>
    <lineage>
        <taxon>Bacteria</taxon>
        <taxon>Bacillati</taxon>
        <taxon>Actinomycetota</taxon>
        <taxon>Actinomycetes</taxon>
        <taxon>Pseudonocardiales</taxon>
        <taxon>Pseudonocardiaceae</taxon>
        <taxon>Umezawaea</taxon>
    </lineage>
</organism>
<name>A0A9X2VV80_9PSEU</name>
<proteinExistence type="predicted"/>
<accession>A0A9X2VV80</accession>
<comment type="caution">
    <text evidence="3">The sequence shown here is derived from an EMBL/GenBank/DDBJ whole genome shotgun (WGS) entry which is preliminary data.</text>
</comment>
<evidence type="ECO:0000313" key="4">
    <source>
        <dbReference type="Proteomes" id="UP001141259"/>
    </source>
</evidence>
<sequence length="85" mass="8391">MPHPTRTTARTLRALAAVGLALVAACSTPKGTGGSSAPSSAATSVTPAPATAHRADLVPQGFAAGGVSTVDRSVAPSRGRVWQAR</sequence>
<dbReference type="RefSeq" id="WP_259627757.1">
    <property type="nucleotide sequence ID" value="NZ_JANYMP010000023.1"/>
</dbReference>
<dbReference type="EMBL" id="JANYMP010000023">
    <property type="protein sequence ID" value="MCS7482273.1"/>
    <property type="molecule type" value="Genomic_DNA"/>
</dbReference>
<evidence type="ECO:0000256" key="1">
    <source>
        <dbReference type="SAM" id="MobiDB-lite"/>
    </source>
</evidence>
<gene>
    <name evidence="3" type="ORF">NZH93_35955</name>
</gene>
<feature type="signal peptide" evidence="2">
    <location>
        <begin position="1"/>
        <end position="24"/>
    </location>
</feature>
<evidence type="ECO:0000256" key="2">
    <source>
        <dbReference type="SAM" id="SignalP"/>
    </source>
</evidence>
<feature type="region of interest" description="Disordered" evidence="1">
    <location>
        <begin position="27"/>
        <end position="85"/>
    </location>
</feature>
<dbReference type="Proteomes" id="UP001141259">
    <property type="component" value="Unassembled WGS sequence"/>
</dbReference>
<feature type="compositionally biased region" description="Low complexity" evidence="1">
    <location>
        <begin position="27"/>
        <end position="52"/>
    </location>
</feature>
<keyword evidence="2" id="KW-0732">Signal</keyword>
<reference evidence="3" key="1">
    <citation type="submission" date="2022-08" db="EMBL/GenBank/DDBJ databases">
        <authorList>
            <person name="Tistechok S."/>
            <person name="Samborskyy M."/>
            <person name="Roman I."/>
        </authorList>
    </citation>
    <scope>NUCLEOTIDE SEQUENCE</scope>
    <source>
        <strain evidence="3">DSM 103496</strain>
    </source>
</reference>
<dbReference type="AlphaFoldDB" id="A0A9X2VV80"/>
<feature type="chain" id="PRO_5040871843" evidence="2">
    <location>
        <begin position="25"/>
        <end position="85"/>
    </location>
</feature>